<dbReference type="EMBL" id="JABEZV010000007">
    <property type="protein sequence ID" value="MBA0715922.1"/>
    <property type="molecule type" value="Genomic_DNA"/>
</dbReference>
<comment type="caution">
    <text evidence="2">The sequence shown here is derived from an EMBL/GenBank/DDBJ whole genome shotgun (WGS) entry which is preliminary data.</text>
</comment>
<evidence type="ECO:0000313" key="3">
    <source>
        <dbReference type="Proteomes" id="UP000593574"/>
    </source>
</evidence>
<name>A0A7J8ZWC1_9ROSI</name>
<feature type="non-terminal residue" evidence="2">
    <location>
        <position position="134"/>
    </location>
</feature>
<dbReference type="AlphaFoldDB" id="A0A7J8ZWC1"/>
<proteinExistence type="predicted"/>
<organism evidence="2 3">
    <name type="scientific">Gossypium laxum</name>
    <dbReference type="NCBI Taxonomy" id="34288"/>
    <lineage>
        <taxon>Eukaryota</taxon>
        <taxon>Viridiplantae</taxon>
        <taxon>Streptophyta</taxon>
        <taxon>Embryophyta</taxon>
        <taxon>Tracheophyta</taxon>
        <taxon>Spermatophyta</taxon>
        <taxon>Magnoliopsida</taxon>
        <taxon>eudicotyledons</taxon>
        <taxon>Gunneridae</taxon>
        <taxon>Pentapetalae</taxon>
        <taxon>rosids</taxon>
        <taxon>malvids</taxon>
        <taxon>Malvales</taxon>
        <taxon>Malvaceae</taxon>
        <taxon>Malvoideae</taxon>
        <taxon>Gossypium</taxon>
    </lineage>
</organism>
<gene>
    <name evidence="2" type="ORF">Golax_014796</name>
</gene>
<accession>A0A7J8ZWC1</accession>
<evidence type="ECO:0000313" key="2">
    <source>
        <dbReference type="EMBL" id="MBA0715922.1"/>
    </source>
</evidence>
<feature type="region of interest" description="Disordered" evidence="1">
    <location>
        <begin position="69"/>
        <end position="92"/>
    </location>
</feature>
<dbReference type="Proteomes" id="UP000593574">
    <property type="component" value="Unassembled WGS sequence"/>
</dbReference>
<reference evidence="2 3" key="1">
    <citation type="journal article" date="2019" name="Genome Biol. Evol.">
        <title>Insights into the evolution of the New World diploid cottons (Gossypium, subgenus Houzingenia) based on genome sequencing.</title>
        <authorList>
            <person name="Grover C.E."/>
            <person name="Arick M.A. 2nd"/>
            <person name="Thrash A."/>
            <person name="Conover J.L."/>
            <person name="Sanders W.S."/>
            <person name="Peterson D.G."/>
            <person name="Frelichowski J.E."/>
            <person name="Scheffler J.A."/>
            <person name="Scheffler B.E."/>
            <person name="Wendel J.F."/>
        </authorList>
    </citation>
    <scope>NUCLEOTIDE SEQUENCE [LARGE SCALE GENOMIC DNA]</scope>
    <source>
        <strain evidence="2">4</strain>
        <tissue evidence="2">Leaf</tissue>
    </source>
</reference>
<sequence length="134" mass="15383">MIVEETHEKLDIIVNFNPKSTPSLTIVTDHVGNGERSDQSPPGILLFLRVLYDVPIVLPGARRNGLLTHSSLQQRRRQQDEEEMAESVEKNFDEGCHRDESAHRRRVFQECSYNLHYGFLDLFGDCDESLRSGQ</sequence>
<keyword evidence="3" id="KW-1185">Reference proteome</keyword>
<protein>
    <submittedName>
        <fullName evidence="2">Uncharacterized protein</fullName>
    </submittedName>
</protein>
<evidence type="ECO:0000256" key="1">
    <source>
        <dbReference type="SAM" id="MobiDB-lite"/>
    </source>
</evidence>